<dbReference type="RefSeq" id="WP_379599467.1">
    <property type="nucleotide sequence ID" value="NZ_JBHRTN010000026.1"/>
</dbReference>
<reference evidence="3" key="1">
    <citation type="journal article" date="2019" name="Int. J. Syst. Evol. Microbiol.">
        <title>The Global Catalogue of Microorganisms (GCM) 10K type strain sequencing project: providing services to taxonomists for standard genome sequencing and annotation.</title>
        <authorList>
            <consortium name="The Broad Institute Genomics Platform"/>
            <consortium name="The Broad Institute Genome Sequencing Center for Infectious Disease"/>
            <person name="Wu L."/>
            <person name="Ma J."/>
        </authorList>
    </citation>
    <scope>NUCLEOTIDE SEQUENCE [LARGE SCALE GENOMIC DNA]</scope>
    <source>
        <strain evidence="3">KCTC 52094</strain>
    </source>
</reference>
<dbReference type="SUPFAM" id="SSF54427">
    <property type="entry name" value="NTF2-like"/>
    <property type="match status" value="1"/>
</dbReference>
<dbReference type="PANTHER" id="PTHR43539">
    <property type="entry name" value="FLAVIN-BINDING MONOOXYGENASE-LIKE PROTEIN (AFU_ORTHOLOGUE AFUA_4G09220)"/>
    <property type="match status" value="1"/>
</dbReference>
<dbReference type="Pfam" id="PF13738">
    <property type="entry name" value="Pyr_redox_3"/>
    <property type="match status" value="1"/>
</dbReference>
<sequence>MTDAIDHTAEARAAEWLAALESALQEGDIARATALFGPQCFWRDLLSFTWSIVTAEGHDAIAALLADGLQAAVPAGFRLEPGSARAEGSAVEAWFRFETQLATHRGHLRLRDGKGWTLFTAMLDLKGHEEREGDTREAGVEHGAVRGRASWLEEEQAREATLGTTEQPYCLIIGGGQGGMTLAARLKRLGVPALVIDRNPRPGDAWRMRYRSLCLHDPVHATHLPYIPFPAHWPMFTPKDKMGDWIEAYAKVMELDIWNSTTAQAAEYDAGAGEWRVALERNGSPVTLRPKHLVIATGMSGAPSIPGYPGAEDFGGTQCHSSAYRSGKAFAGKDCVVIGSNNSAHDICAELWECGARVTMLQRSSTLVVRSDSQIRNFPGKLYSEAAQRAGITTEQADFIAASRPYATLPALHKPVYDRIRAEDAGFYARLEKAGFMLDFGEDETGLSLKYLRRGSGYYIDVGASDLVASGAIGLRSGVAVRRILTDGVELDDGSALPADLIVYATGYEPMESWIAQLVSPAVAQKVGPVWGLGSNTRRDPGPWAGELRNMWKPTRQEALWLQGGNLQQARFYSRYLALQIKARMEGLPTPVHDPKVFAPVA</sequence>
<dbReference type="Gene3D" id="3.50.50.60">
    <property type="entry name" value="FAD/NAD(P)-binding domain"/>
    <property type="match status" value="2"/>
</dbReference>
<organism evidence="2 3">
    <name type="scientific">Teichococcus globiformis</name>
    <dbReference type="NCBI Taxonomy" id="2307229"/>
    <lineage>
        <taxon>Bacteria</taxon>
        <taxon>Pseudomonadati</taxon>
        <taxon>Pseudomonadota</taxon>
        <taxon>Alphaproteobacteria</taxon>
        <taxon>Acetobacterales</taxon>
        <taxon>Roseomonadaceae</taxon>
        <taxon>Roseomonas</taxon>
    </lineage>
</organism>
<dbReference type="Gene3D" id="3.10.450.50">
    <property type="match status" value="1"/>
</dbReference>
<evidence type="ECO:0000256" key="1">
    <source>
        <dbReference type="ARBA" id="ARBA00023002"/>
    </source>
</evidence>
<keyword evidence="1" id="KW-0560">Oxidoreductase</keyword>
<proteinExistence type="predicted"/>
<dbReference type="SUPFAM" id="SSF51905">
    <property type="entry name" value="FAD/NAD(P)-binding domain"/>
    <property type="match status" value="2"/>
</dbReference>
<keyword evidence="3" id="KW-1185">Reference proteome</keyword>
<dbReference type="PRINTS" id="PR00411">
    <property type="entry name" value="PNDRDTASEI"/>
</dbReference>
<dbReference type="InterPro" id="IPR036188">
    <property type="entry name" value="FAD/NAD-bd_sf"/>
</dbReference>
<protein>
    <submittedName>
        <fullName evidence="2">NAD(P)/FAD-dependent oxidoreductase</fullName>
    </submittedName>
</protein>
<dbReference type="InterPro" id="IPR050982">
    <property type="entry name" value="Auxin_biosynth/cation_transpt"/>
</dbReference>
<name>A0ABV7G3Z5_9PROT</name>
<gene>
    <name evidence="2" type="ORF">ACFOD4_20435</name>
</gene>
<dbReference type="PANTHER" id="PTHR43539:SF68">
    <property type="entry name" value="FLAVIN-BINDING MONOOXYGENASE-LIKE PROTEIN (AFU_ORTHOLOGUE AFUA_4G09220)"/>
    <property type="match status" value="1"/>
</dbReference>
<dbReference type="InterPro" id="IPR032710">
    <property type="entry name" value="NTF2-like_dom_sf"/>
</dbReference>
<dbReference type="Proteomes" id="UP001595593">
    <property type="component" value="Unassembled WGS sequence"/>
</dbReference>
<dbReference type="EMBL" id="JBHRTN010000026">
    <property type="protein sequence ID" value="MFC3127439.1"/>
    <property type="molecule type" value="Genomic_DNA"/>
</dbReference>
<accession>A0ABV7G3Z5</accession>
<evidence type="ECO:0000313" key="2">
    <source>
        <dbReference type="EMBL" id="MFC3127439.1"/>
    </source>
</evidence>
<comment type="caution">
    <text evidence="2">The sequence shown here is derived from an EMBL/GenBank/DDBJ whole genome shotgun (WGS) entry which is preliminary data.</text>
</comment>
<evidence type="ECO:0000313" key="3">
    <source>
        <dbReference type="Proteomes" id="UP001595593"/>
    </source>
</evidence>